<dbReference type="Pfam" id="PF06574">
    <property type="entry name" value="FAD_syn"/>
    <property type="match status" value="1"/>
</dbReference>
<dbReference type="GO" id="GO:0003919">
    <property type="term" value="F:FMN adenylyltransferase activity"/>
    <property type="evidence" value="ECO:0007669"/>
    <property type="project" value="UniProtKB-EC"/>
</dbReference>
<dbReference type="AlphaFoldDB" id="A0A381TQX7"/>
<evidence type="ECO:0000256" key="5">
    <source>
        <dbReference type="ARBA" id="ARBA00012393"/>
    </source>
</evidence>
<organism evidence="17">
    <name type="scientific">marine metagenome</name>
    <dbReference type="NCBI Taxonomy" id="408172"/>
    <lineage>
        <taxon>unclassified sequences</taxon>
        <taxon>metagenomes</taxon>
        <taxon>ecological metagenomes</taxon>
    </lineage>
</organism>
<dbReference type="GO" id="GO:0008531">
    <property type="term" value="F:riboflavin kinase activity"/>
    <property type="evidence" value="ECO:0007669"/>
    <property type="project" value="UniProtKB-EC"/>
</dbReference>
<dbReference type="NCBIfam" id="TIGR00083">
    <property type="entry name" value="ribF"/>
    <property type="match status" value="1"/>
</dbReference>
<dbReference type="EC" id="2.7.1.26" evidence="4"/>
<dbReference type="GO" id="GO:0009231">
    <property type="term" value="P:riboflavin biosynthetic process"/>
    <property type="evidence" value="ECO:0007669"/>
    <property type="project" value="InterPro"/>
</dbReference>
<evidence type="ECO:0000256" key="3">
    <source>
        <dbReference type="ARBA" id="ARBA00010214"/>
    </source>
</evidence>
<keyword evidence="13" id="KW-0274">FAD</keyword>
<dbReference type="SUPFAM" id="SSF52374">
    <property type="entry name" value="Nucleotidylyl transferase"/>
    <property type="match status" value="1"/>
</dbReference>
<dbReference type="FunFam" id="2.40.30.30:FF:000003">
    <property type="entry name" value="Riboflavin biosynthesis protein"/>
    <property type="match status" value="1"/>
</dbReference>
<evidence type="ECO:0000256" key="12">
    <source>
        <dbReference type="ARBA" id="ARBA00022777"/>
    </source>
</evidence>
<dbReference type="UniPathway" id="UPA00277">
    <property type="reaction ID" value="UER00407"/>
</dbReference>
<dbReference type="GO" id="GO:0006747">
    <property type="term" value="P:FAD biosynthetic process"/>
    <property type="evidence" value="ECO:0007669"/>
    <property type="project" value="UniProtKB-UniPathway"/>
</dbReference>
<keyword evidence="8" id="KW-0288">FMN</keyword>
<reference evidence="17" key="1">
    <citation type="submission" date="2018-05" db="EMBL/GenBank/DDBJ databases">
        <authorList>
            <person name="Lanie J.A."/>
            <person name="Ng W.-L."/>
            <person name="Kazmierczak K.M."/>
            <person name="Andrzejewski T.M."/>
            <person name="Davidsen T.M."/>
            <person name="Wayne K.J."/>
            <person name="Tettelin H."/>
            <person name="Glass J.I."/>
            <person name="Rusch D."/>
            <person name="Podicherti R."/>
            <person name="Tsui H.-C.T."/>
            <person name="Winkler M.E."/>
        </authorList>
    </citation>
    <scope>NUCLEOTIDE SEQUENCE</scope>
</reference>
<evidence type="ECO:0000256" key="7">
    <source>
        <dbReference type="ARBA" id="ARBA00022630"/>
    </source>
</evidence>
<proteinExistence type="inferred from homology"/>
<dbReference type="InterPro" id="IPR015864">
    <property type="entry name" value="FAD_synthase"/>
</dbReference>
<keyword evidence="12" id="KW-0418">Kinase</keyword>
<evidence type="ECO:0000256" key="4">
    <source>
        <dbReference type="ARBA" id="ARBA00012105"/>
    </source>
</evidence>
<accession>A0A381TQX7</accession>
<comment type="similarity">
    <text evidence="3">Belongs to the RibF family.</text>
</comment>
<protein>
    <recommendedName>
        <fullName evidence="6">Bifunctional riboflavin kinase/FMN adenylyltransferase</fullName>
        <ecNumber evidence="4">2.7.1.26</ecNumber>
        <ecNumber evidence="5">2.7.7.2</ecNumber>
    </recommendedName>
</protein>
<dbReference type="CDD" id="cd02064">
    <property type="entry name" value="FAD_synthetase_N"/>
    <property type="match status" value="1"/>
</dbReference>
<feature type="domain" description="Riboflavin kinase" evidence="16">
    <location>
        <begin position="181"/>
        <end position="306"/>
    </location>
</feature>
<dbReference type="Gene3D" id="2.40.30.30">
    <property type="entry name" value="Riboflavin kinase-like"/>
    <property type="match status" value="1"/>
</dbReference>
<dbReference type="PIRSF" id="PIRSF004491">
    <property type="entry name" value="FAD_Synth"/>
    <property type="match status" value="1"/>
</dbReference>
<dbReference type="SUPFAM" id="SSF82114">
    <property type="entry name" value="Riboflavin kinase-like"/>
    <property type="match status" value="1"/>
</dbReference>
<keyword evidence="11" id="KW-0547">Nucleotide-binding</keyword>
<evidence type="ECO:0000259" key="16">
    <source>
        <dbReference type="SMART" id="SM00904"/>
    </source>
</evidence>
<dbReference type="Gene3D" id="3.40.50.620">
    <property type="entry name" value="HUPs"/>
    <property type="match status" value="1"/>
</dbReference>
<evidence type="ECO:0000256" key="2">
    <source>
        <dbReference type="ARBA" id="ARBA00005201"/>
    </source>
</evidence>
<gene>
    <name evidence="17" type="ORF">METZ01_LOCUS69317</name>
</gene>
<evidence type="ECO:0000256" key="8">
    <source>
        <dbReference type="ARBA" id="ARBA00022643"/>
    </source>
</evidence>
<keyword evidence="9" id="KW-0808">Transferase</keyword>
<evidence type="ECO:0000256" key="9">
    <source>
        <dbReference type="ARBA" id="ARBA00022679"/>
    </source>
</evidence>
<comment type="pathway">
    <text evidence="2">Cofactor biosynthesis; FMN biosynthesis; FMN from riboflavin (ATP route): step 1/1.</text>
</comment>
<dbReference type="InterPro" id="IPR023465">
    <property type="entry name" value="Riboflavin_kinase_dom_sf"/>
</dbReference>
<dbReference type="InterPro" id="IPR023468">
    <property type="entry name" value="Riboflavin_kinase"/>
</dbReference>
<evidence type="ECO:0000313" key="17">
    <source>
        <dbReference type="EMBL" id="SVA16463.1"/>
    </source>
</evidence>
<evidence type="ECO:0000256" key="13">
    <source>
        <dbReference type="ARBA" id="ARBA00022827"/>
    </source>
</evidence>
<dbReference type="InterPro" id="IPR014729">
    <property type="entry name" value="Rossmann-like_a/b/a_fold"/>
</dbReference>
<dbReference type="SMART" id="SM00904">
    <property type="entry name" value="Flavokinase"/>
    <property type="match status" value="1"/>
</dbReference>
<evidence type="ECO:0000256" key="11">
    <source>
        <dbReference type="ARBA" id="ARBA00022741"/>
    </source>
</evidence>
<evidence type="ECO:0000256" key="15">
    <source>
        <dbReference type="ARBA" id="ARBA00023268"/>
    </source>
</evidence>
<keyword evidence="15" id="KW-0511">Multifunctional enzyme</keyword>
<keyword evidence="7" id="KW-0285">Flavoprotein</keyword>
<evidence type="ECO:0000256" key="6">
    <source>
        <dbReference type="ARBA" id="ARBA00018483"/>
    </source>
</evidence>
<dbReference type="InterPro" id="IPR015865">
    <property type="entry name" value="Riboflavin_kinase_bac/euk"/>
</dbReference>
<evidence type="ECO:0000256" key="14">
    <source>
        <dbReference type="ARBA" id="ARBA00022840"/>
    </source>
</evidence>
<evidence type="ECO:0000256" key="1">
    <source>
        <dbReference type="ARBA" id="ARBA00004726"/>
    </source>
</evidence>
<name>A0A381TQX7_9ZZZZ</name>
<dbReference type="PANTHER" id="PTHR22749">
    <property type="entry name" value="RIBOFLAVIN KINASE/FMN ADENYLYLTRANSFERASE"/>
    <property type="match status" value="1"/>
</dbReference>
<dbReference type="GO" id="GO:0005524">
    <property type="term" value="F:ATP binding"/>
    <property type="evidence" value="ECO:0007669"/>
    <property type="project" value="UniProtKB-KW"/>
</dbReference>
<dbReference type="EMBL" id="UINC01004731">
    <property type="protein sequence ID" value="SVA16463.1"/>
    <property type="molecule type" value="Genomic_DNA"/>
</dbReference>
<keyword evidence="10" id="KW-0548">Nucleotidyltransferase</keyword>
<evidence type="ECO:0000256" key="10">
    <source>
        <dbReference type="ARBA" id="ARBA00022695"/>
    </source>
</evidence>
<comment type="pathway">
    <text evidence="1">Cofactor biosynthesis; FAD biosynthesis; FAD from FMN: step 1/1.</text>
</comment>
<dbReference type="UniPathway" id="UPA00276">
    <property type="reaction ID" value="UER00406"/>
</dbReference>
<dbReference type="InterPro" id="IPR002606">
    <property type="entry name" value="Riboflavin_kinase_bac"/>
</dbReference>
<dbReference type="EC" id="2.7.7.2" evidence="5"/>
<sequence length="307" mass="33569">MSISELLASIEIQKGPTVATVGTFDGVHLGHRALLEQVQGEAKARAAKSVALVFKEQPRAFIKPKFNVSYISNLKTRRNILMEIGIDQVIELDFGTAIQQLSAEEFVSELQHLIELKALIVGPNAKIGFDRLGIDKLSLSEKLSDVDFIEAPAKIVKGYAVSSSAIRKAITKGSCEFAAIMLGRNYSISGVIVKGDRRGREIGFPTANIRPDSTVTVPGNGIYATIVEIDGTSHKAATSIGVRPTFETNGVRTIEAFLLDFEGDLYGKQVQIDFISRTRSEIAFESAEKLIMQMNEDVNQVRNILNK</sequence>
<dbReference type="GO" id="GO:0009398">
    <property type="term" value="P:FMN biosynthetic process"/>
    <property type="evidence" value="ECO:0007669"/>
    <property type="project" value="UniProtKB-UniPathway"/>
</dbReference>
<dbReference type="Pfam" id="PF01687">
    <property type="entry name" value="Flavokinase"/>
    <property type="match status" value="1"/>
</dbReference>
<keyword evidence="14" id="KW-0067">ATP-binding</keyword>
<dbReference type="PANTHER" id="PTHR22749:SF6">
    <property type="entry name" value="RIBOFLAVIN KINASE"/>
    <property type="match status" value="1"/>
</dbReference>